<dbReference type="CDD" id="cd00112">
    <property type="entry name" value="LDLa"/>
    <property type="match status" value="1"/>
</dbReference>
<evidence type="ECO:0000313" key="5">
    <source>
        <dbReference type="Proteomes" id="UP000695022"/>
    </source>
</evidence>
<evidence type="ECO:0000256" key="1">
    <source>
        <dbReference type="ARBA" id="ARBA00023157"/>
    </source>
</evidence>
<dbReference type="PANTHER" id="PTHR45985">
    <property type="match status" value="1"/>
</dbReference>
<dbReference type="InterPro" id="IPR011330">
    <property type="entry name" value="Glyco_hydro/deAcase_b/a-brl"/>
</dbReference>
<dbReference type="PROSITE" id="PS01209">
    <property type="entry name" value="LDLRA_1"/>
    <property type="match status" value="1"/>
</dbReference>
<dbReference type="InterPro" id="IPR036508">
    <property type="entry name" value="Chitin-bd_dom_sf"/>
</dbReference>
<dbReference type="Pfam" id="PF01607">
    <property type="entry name" value="CBM_14"/>
    <property type="match status" value="1"/>
</dbReference>
<keyword evidence="5" id="KW-1185">Reference proteome</keyword>
<organism evidence="5 6">
    <name type="scientific">Priapulus caudatus</name>
    <name type="common">Priapulid worm</name>
    <dbReference type="NCBI Taxonomy" id="37621"/>
    <lineage>
        <taxon>Eukaryota</taxon>
        <taxon>Metazoa</taxon>
        <taxon>Ecdysozoa</taxon>
        <taxon>Scalidophora</taxon>
        <taxon>Priapulida</taxon>
        <taxon>Priapulimorpha</taxon>
        <taxon>Priapulimorphida</taxon>
        <taxon>Priapulidae</taxon>
        <taxon>Priapulus</taxon>
    </lineage>
</organism>
<dbReference type="InterPro" id="IPR036055">
    <property type="entry name" value="LDL_receptor-like_sf"/>
</dbReference>
<dbReference type="Pfam" id="PF00057">
    <property type="entry name" value="Ldl_recept_a"/>
    <property type="match status" value="1"/>
</dbReference>
<name>A0ABM1ET15_PRICU</name>
<accession>A0ABM1ET15</accession>
<feature type="domain" description="Chitin-binding type-2" evidence="4">
    <location>
        <begin position="29"/>
        <end position="93"/>
    </location>
</feature>
<dbReference type="PANTHER" id="PTHR45985:SF8">
    <property type="entry name" value="CHITIN DEACETYLASE-LIKE 9, ISOFORM A"/>
    <property type="match status" value="1"/>
</dbReference>
<proteinExistence type="predicted"/>
<dbReference type="SMART" id="SM00494">
    <property type="entry name" value="ChtBD2"/>
    <property type="match status" value="1"/>
</dbReference>
<dbReference type="InterPro" id="IPR002557">
    <property type="entry name" value="Chitin-bd_dom"/>
</dbReference>
<dbReference type="InterPro" id="IPR002172">
    <property type="entry name" value="LDrepeatLR_classA_rpt"/>
</dbReference>
<keyword evidence="3" id="KW-0732">Signal</keyword>
<dbReference type="InterPro" id="IPR023415">
    <property type="entry name" value="LDLR_class-A_CS"/>
</dbReference>
<protein>
    <submittedName>
        <fullName evidence="6">Uncharacterized protein LOC106815395</fullName>
    </submittedName>
</protein>
<evidence type="ECO:0000256" key="3">
    <source>
        <dbReference type="SAM" id="SignalP"/>
    </source>
</evidence>
<dbReference type="Gene3D" id="4.10.400.10">
    <property type="entry name" value="Low-density Lipoprotein Receptor"/>
    <property type="match status" value="1"/>
</dbReference>
<dbReference type="GeneID" id="106815395"/>
<dbReference type="PROSITE" id="PS50068">
    <property type="entry name" value="LDLRA_2"/>
    <property type="match status" value="1"/>
</dbReference>
<evidence type="ECO:0000259" key="4">
    <source>
        <dbReference type="PROSITE" id="PS50940"/>
    </source>
</evidence>
<dbReference type="SUPFAM" id="SSF57424">
    <property type="entry name" value="LDL receptor-like module"/>
    <property type="match status" value="1"/>
</dbReference>
<feature type="disulfide bond" evidence="2">
    <location>
        <begin position="132"/>
        <end position="147"/>
    </location>
</feature>
<gene>
    <name evidence="6" type="primary">LOC106815395</name>
</gene>
<dbReference type="SMART" id="SM00192">
    <property type="entry name" value="LDLa"/>
    <property type="match status" value="1"/>
</dbReference>
<comment type="caution">
    <text evidence="2">Lacks conserved residue(s) required for the propagation of feature annotation.</text>
</comment>
<evidence type="ECO:0000313" key="6">
    <source>
        <dbReference type="RefSeq" id="XP_014675336.1"/>
    </source>
</evidence>
<dbReference type="SUPFAM" id="SSF88713">
    <property type="entry name" value="Glycoside hydrolase/deacetylase"/>
    <property type="match status" value="1"/>
</dbReference>
<reference evidence="6" key="1">
    <citation type="submission" date="2025-08" db="UniProtKB">
        <authorList>
            <consortium name="RefSeq"/>
        </authorList>
    </citation>
    <scope>IDENTIFICATION</scope>
</reference>
<dbReference type="PROSITE" id="PS50940">
    <property type="entry name" value="CHIT_BIND_II"/>
    <property type="match status" value="1"/>
</dbReference>
<feature type="chain" id="PRO_5047394596" evidence="3">
    <location>
        <begin position="16"/>
        <end position="524"/>
    </location>
</feature>
<feature type="signal peptide" evidence="3">
    <location>
        <begin position="1"/>
        <end position="15"/>
    </location>
</feature>
<dbReference type="RefSeq" id="XP_014675336.1">
    <property type="nucleotide sequence ID" value="XM_014819850.1"/>
</dbReference>
<dbReference type="InterPro" id="IPR052740">
    <property type="entry name" value="CE4"/>
</dbReference>
<keyword evidence="1 2" id="KW-1015">Disulfide bond</keyword>
<dbReference type="Proteomes" id="UP000695022">
    <property type="component" value="Unplaced"/>
</dbReference>
<evidence type="ECO:0000256" key="2">
    <source>
        <dbReference type="PROSITE-ProRule" id="PRU00124"/>
    </source>
</evidence>
<dbReference type="Gene3D" id="3.20.20.370">
    <property type="entry name" value="Glycoside hydrolase/deacetylase"/>
    <property type="match status" value="1"/>
</dbReference>
<sequence>MRILAVLALVGLAVAGPVEKRLGVPLEAEDGCNPAIGNATYVADAGNCQVFYICDHGWPKITFCPGNTVWSQVNKHEGQCEDAGDAINDVCGHIRPPPEVIDSLAGTFDPAYSRCQFQCLNAPECISAVAKCDGVTHCSDGSDEVNCAGPCNPSTCRLPNCRCSGTDIPGDLLANEIPQIVTLTWESAVRLEDYNHLLQQILKRIGPNRRREARTNPNGCPITATFFIEHQFTDYAAVQDLYFGGNEIAALSISKSLTSDYWKEASTELWAREIADQRIITNFLGKVRNEDFVGMRAPYLQGGGNRQFDMLQSNGFLYDNSMPTPQMDPPLWPYTLDYRSTQECVILPCPTASYPGLWEVPLVDWLDTNDTLCAEVDNCFFPLSKAESLTLLRSNFARHYNGNRAPFPLHLRARWFYEAHYNIEAMEEFLDELLSMNDVYIVSIDKALQWIMNPTRLNDITRSNQFSCDNSNREPLCAQPITCSYYNITYAPNSIDHQGDRYIETCANTCPQRYPWVANPEGRL</sequence>
<dbReference type="SUPFAM" id="SSF57625">
    <property type="entry name" value="Invertebrate chitin-binding proteins"/>
    <property type="match status" value="1"/>
</dbReference>